<dbReference type="Proteomes" id="UP000230137">
    <property type="component" value="Unassembled WGS sequence"/>
</dbReference>
<keyword evidence="1" id="KW-1133">Transmembrane helix</keyword>
<keyword evidence="1" id="KW-0472">Membrane</keyword>
<dbReference type="AlphaFoldDB" id="A0A2M7W3U4"/>
<evidence type="ECO:0000313" key="2">
    <source>
        <dbReference type="EMBL" id="PJA20071.1"/>
    </source>
</evidence>
<feature type="transmembrane region" description="Helical" evidence="1">
    <location>
        <begin position="34"/>
        <end position="51"/>
    </location>
</feature>
<feature type="transmembrane region" description="Helical" evidence="1">
    <location>
        <begin position="6"/>
        <end position="22"/>
    </location>
</feature>
<accession>A0A2M7W3U4</accession>
<sequence length="107" mass="13219">MFIYISFGILFLNIIIQLFFLSNNKVKEKLQKKIILFLYTCTISYLMLIFFRWQELPILNYQIVWYLLTVILVIWLFNILMYLLFNYKKDIKNCKQEAVYYKYLGKK</sequence>
<feature type="transmembrane region" description="Helical" evidence="1">
    <location>
        <begin position="63"/>
        <end position="85"/>
    </location>
</feature>
<keyword evidence="1" id="KW-0812">Transmembrane</keyword>
<name>A0A2M7W3U4_9BACT</name>
<evidence type="ECO:0000313" key="3">
    <source>
        <dbReference type="Proteomes" id="UP000230137"/>
    </source>
</evidence>
<evidence type="ECO:0000256" key="1">
    <source>
        <dbReference type="SAM" id="Phobius"/>
    </source>
</evidence>
<organism evidence="2 3">
    <name type="scientific">Candidatus Berkelbacteria bacterium CG_4_10_14_0_2_um_filter_35_9_33_12</name>
    <dbReference type="NCBI Taxonomy" id="1974499"/>
    <lineage>
        <taxon>Bacteria</taxon>
        <taxon>Candidatus Berkelbacteria</taxon>
    </lineage>
</organism>
<dbReference type="EMBL" id="PFQF01000039">
    <property type="protein sequence ID" value="PJA20071.1"/>
    <property type="molecule type" value="Genomic_DNA"/>
</dbReference>
<proteinExistence type="predicted"/>
<gene>
    <name evidence="2" type="ORF">COX60_02700</name>
</gene>
<reference evidence="3" key="1">
    <citation type="submission" date="2017-09" db="EMBL/GenBank/DDBJ databases">
        <title>Depth-based differentiation of microbial function through sediment-hosted aquifers and enrichment of novel symbionts in the deep terrestrial subsurface.</title>
        <authorList>
            <person name="Probst A.J."/>
            <person name="Ladd B."/>
            <person name="Jarett J.K."/>
            <person name="Geller-Mcgrath D.E."/>
            <person name="Sieber C.M.K."/>
            <person name="Emerson J.B."/>
            <person name="Anantharaman K."/>
            <person name="Thomas B.C."/>
            <person name="Malmstrom R."/>
            <person name="Stieglmeier M."/>
            <person name="Klingl A."/>
            <person name="Woyke T."/>
            <person name="Ryan C.M."/>
            <person name="Banfield J.F."/>
        </authorList>
    </citation>
    <scope>NUCLEOTIDE SEQUENCE [LARGE SCALE GENOMIC DNA]</scope>
</reference>
<protein>
    <submittedName>
        <fullName evidence="2">Uncharacterized protein</fullName>
    </submittedName>
</protein>
<comment type="caution">
    <text evidence="2">The sequence shown here is derived from an EMBL/GenBank/DDBJ whole genome shotgun (WGS) entry which is preliminary data.</text>
</comment>